<gene>
    <name evidence="1" type="ORF">J2W36_001842</name>
</gene>
<protein>
    <submittedName>
        <fullName evidence="1">Uncharacterized protein</fullName>
    </submittedName>
</protein>
<comment type="caution">
    <text evidence="1">The sequence shown here is derived from an EMBL/GenBank/DDBJ whole genome shotgun (WGS) entry which is preliminary data.</text>
</comment>
<organism evidence="1 2">
    <name type="scientific">Variovorax ginsengisoli</name>
    <dbReference type="NCBI Taxonomy" id="363844"/>
    <lineage>
        <taxon>Bacteria</taxon>
        <taxon>Pseudomonadati</taxon>
        <taxon>Pseudomonadota</taxon>
        <taxon>Betaproteobacteria</taxon>
        <taxon>Burkholderiales</taxon>
        <taxon>Comamonadaceae</taxon>
        <taxon>Variovorax</taxon>
    </lineage>
</organism>
<dbReference type="RefSeq" id="WP_307689408.1">
    <property type="nucleotide sequence ID" value="NZ_JAUSRO010000005.1"/>
</dbReference>
<proteinExistence type="predicted"/>
<name>A0ABT9S5F0_9BURK</name>
<reference evidence="1 2" key="1">
    <citation type="submission" date="2023-07" db="EMBL/GenBank/DDBJ databases">
        <title>Sorghum-associated microbial communities from plants grown in Nebraska, USA.</title>
        <authorList>
            <person name="Schachtman D."/>
        </authorList>
    </citation>
    <scope>NUCLEOTIDE SEQUENCE [LARGE SCALE GENOMIC DNA]</scope>
    <source>
        <strain evidence="1 2">DS1607</strain>
    </source>
</reference>
<keyword evidence="2" id="KW-1185">Reference proteome</keyword>
<accession>A0ABT9S5F0</accession>
<dbReference type="EMBL" id="JAUSRO010000005">
    <property type="protein sequence ID" value="MDP9899591.1"/>
    <property type="molecule type" value="Genomic_DNA"/>
</dbReference>
<sequence>MSRLIAQVAQFFFAPADTSPASPAALLMESADLRAGMNAQDAQDLRVAASAWLSVVR</sequence>
<evidence type="ECO:0000313" key="1">
    <source>
        <dbReference type="EMBL" id="MDP9899591.1"/>
    </source>
</evidence>
<dbReference type="Proteomes" id="UP001226867">
    <property type="component" value="Unassembled WGS sequence"/>
</dbReference>
<evidence type="ECO:0000313" key="2">
    <source>
        <dbReference type="Proteomes" id="UP001226867"/>
    </source>
</evidence>